<dbReference type="InterPro" id="IPR004923">
    <property type="entry name" value="FTR1/Fip1/EfeU"/>
</dbReference>
<evidence type="ECO:0000256" key="5">
    <source>
        <dbReference type="ARBA" id="ARBA00023136"/>
    </source>
</evidence>
<feature type="transmembrane region" description="Helical" evidence="6">
    <location>
        <begin position="192"/>
        <end position="214"/>
    </location>
</feature>
<feature type="transmembrane region" description="Helical" evidence="6">
    <location>
        <begin position="259"/>
        <end position="280"/>
    </location>
</feature>
<accession>A0A974SHZ8</accession>
<evidence type="ECO:0000256" key="3">
    <source>
        <dbReference type="ARBA" id="ARBA00022692"/>
    </source>
</evidence>
<sequence>MRGDTRRRGTGFMIAALLIVFREVLEAGIVIGVVLAASEGIRHRGLWITLGIAGGLAGSAVLAFFADRIAGTFEGSGQDILNAAILSVAVVMLVWTVVWMASHGKHMVAEMKEVGRDVKEGRRPLAALAIVVGMAVLREGVEVVLFLYGIATTGADSAGDVALGGLIGLAGGAAISFVLYRGLVAIPLKYMFKVTSVLIMLLAAGLAAQAVGILQDAGFIQSLADPLWNTNWLLADDSAVGRVLRTLVGYRAEPTGMQLVAYLATVAIILGLSAVVNGRVSHAGAATRQHIRA</sequence>
<keyword evidence="4 6" id="KW-1133">Transmembrane helix</keyword>
<evidence type="ECO:0000256" key="1">
    <source>
        <dbReference type="ARBA" id="ARBA00004141"/>
    </source>
</evidence>
<evidence type="ECO:0000313" key="7">
    <source>
        <dbReference type="EMBL" id="QRG04868.1"/>
    </source>
</evidence>
<organism evidence="7 8">
    <name type="scientific">Xanthobacter dioxanivorans</name>
    <dbReference type="NCBI Taxonomy" id="2528964"/>
    <lineage>
        <taxon>Bacteria</taxon>
        <taxon>Pseudomonadati</taxon>
        <taxon>Pseudomonadota</taxon>
        <taxon>Alphaproteobacteria</taxon>
        <taxon>Hyphomicrobiales</taxon>
        <taxon>Xanthobacteraceae</taxon>
        <taxon>Xanthobacter</taxon>
    </lineage>
</organism>
<comment type="subcellular location">
    <subcellularLocation>
        <location evidence="1">Membrane</location>
        <topology evidence="1">Multi-pass membrane protein</topology>
    </subcellularLocation>
</comment>
<evidence type="ECO:0000256" key="6">
    <source>
        <dbReference type="SAM" id="Phobius"/>
    </source>
</evidence>
<dbReference type="PANTHER" id="PTHR31632:SF2">
    <property type="entry name" value="PLASMA MEMBRANE IRON PERMEASE"/>
    <property type="match status" value="1"/>
</dbReference>
<dbReference type="Pfam" id="PF03239">
    <property type="entry name" value="FTR1"/>
    <property type="match status" value="1"/>
</dbReference>
<name>A0A974SHZ8_9HYPH</name>
<dbReference type="EMBL" id="CP063362">
    <property type="protein sequence ID" value="QRG04868.1"/>
    <property type="molecule type" value="Genomic_DNA"/>
</dbReference>
<feature type="transmembrane region" description="Helical" evidence="6">
    <location>
        <begin position="12"/>
        <end position="38"/>
    </location>
</feature>
<dbReference type="PANTHER" id="PTHR31632">
    <property type="entry name" value="IRON TRANSPORTER FTH1"/>
    <property type="match status" value="1"/>
</dbReference>
<feature type="transmembrane region" description="Helical" evidence="6">
    <location>
        <begin position="80"/>
        <end position="104"/>
    </location>
</feature>
<keyword evidence="5 6" id="KW-0472">Membrane</keyword>
<proteinExistence type="inferred from homology"/>
<feature type="transmembrane region" description="Helical" evidence="6">
    <location>
        <begin position="45"/>
        <end position="65"/>
    </location>
</feature>
<protein>
    <submittedName>
        <fullName evidence="7">FTR1 family protein</fullName>
    </submittedName>
</protein>
<comment type="similarity">
    <text evidence="2">Belongs to the oxidase-dependent Fe transporter (OFeT) (TC 9.A.10.1) family.</text>
</comment>
<evidence type="ECO:0000256" key="4">
    <source>
        <dbReference type="ARBA" id="ARBA00022989"/>
    </source>
</evidence>
<dbReference type="GO" id="GO:0015093">
    <property type="term" value="F:ferrous iron transmembrane transporter activity"/>
    <property type="evidence" value="ECO:0007669"/>
    <property type="project" value="TreeGrafter"/>
</dbReference>
<gene>
    <name evidence="7" type="ORF">EZH22_17125</name>
</gene>
<keyword evidence="8" id="KW-1185">Reference proteome</keyword>
<keyword evidence="3 6" id="KW-0812">Transmembrane</keyword>
<dbReference type="GO" id="GO:0033573">
    <property type="term" value="C:high-affinity iron permease complex"/>
    <property type="evidence" value="ECO:0007669"/>
    <property type="project" value="InterPro"/>
</dbReference>
<feature type="transmembrane region" description="Helical" evidence="6">
    <location>
        <begin position="125"/>
        <end position="149"/>
    </location>
</feature>
<dbReference type="KEGG" id="xdi:EZH22_17125"/>
<dbReference type="Proteomes" id="UP000596427">
    <property type="component" value="Chromosome"/>
</dbReference>
<dbReference type="AlphaFoldDB" id="A0A974SHZ8"/>
<evidence type="ECO:0000256" key="2">
    <source>
        <dbReference type="ARBA" id="ARBA00008333"/>
    </source>
</evidence>
<reference evidence="7 8" key="1">
    <citation type="submission" date="2020-10" db="EMBL/GenBank/DDBJ databases">
        <title>Degradation of 1,4-Dioxane by Xanthobacter sp. YN2, via a Novel Group-2 Soluble Di-Iron Monooxygenase.</title>
        <authorList>
            <person name="Ma F."/>
            <person name="Wang Y."/>
            <person name="Yang J."/>
            <person name="Guo H."/>
            <person name="Su D."/>
            <person name="Yu L."/>
        </authorList>
    </citation>
    <scope>NUCLEOTIDE SEQUENCE [LARGE SCALE GENOMIC DNA]</scope>
    <source>
        <strain evidence="7 8">YN2</strain>
    </source>
</reference>
<feature type="transmembrane region" description="Helical" evidence="6">
    <location>
        <begin position="161"/>
        <end position="180"/>
    </location>
</feature>
<evidence type="ECO:0000313" key="8">
    <source>
        <dbReference type="Proteomes" id="UP000596427"/>
    </source>
</evidence>